<comment type="caution">
    <text evidence="3">The sequence shown here is derived from an EMBL/GenBank/DDBJ whole genome shotgun (WGS) entry which is preliminary data.</text>
</comment>
<sequence>MVWNLTSEQQLEETYRQSIEPFWQSQVHSGHWLGKHGVRLNYAWSLPKGCERVVVISSGRIESLLKYKELVFDLFSNGLGVFICDHRGQGLSERMTSDHHHGYVANFNDYVDDLISFVHQQVRVRTRLPLHLLCHSMGGAIGVLAALREPDLFRRIVVSAPMFGIRPAMPGWMASGVIGYWLLVNRVRRQSAGYFFGQKPYAPAPFGLNKLTHSAVRYRIFRELYAAKPEIQLGGVTSEWLHAAHRGMAEVESNAHLLAIPALVLSAGSDSVVDNRRQKRVADLFPDGRFHVVEHARHELFIETDSHRNEALTLAMDFIAED</sequence>
<protein>
    <submittedName>
        <fullName evidence="3">Alpha/beta fold hydrolase</fullName>
    </submittedName>
</protein>
<gene>
    <name evidence="3" type="ORF">DXV75_06770</name>
</gene>
<dbReference type="AlphaFoldDB" id="A0A3D8M9Z5"/>
<dbReference type="Proteomes" id="UP000256561">
    <property type="component" value="Unassembled WGS sequence"/>
</dbReference>
<dbReference type="OrthoDB" id="9788260at2"/>
<organism evidence="3 4">
    <name type="scientific">Alteromonas aestuariivivens</name>
    <dbReference type="NCBI Taxonomy" id="1938339"/>
    <lineage>
        <taxon>Bacteria</taxon>
        <taxon>Pseudomonadati</taxon>
        <taxon>Pseudomonadota</taxon>
        <taxon>Gammaproteobacteria</taxon>
        <taxon>Alteromonadales</taxon>
        <taxon>Alteromonadaceae</taxon>
        <taxon>Alteromonas/Salinimonas group</taxon>
        <taxon>Alteromonas</taxon>
    </lineage>
</organism>
<feature type="transmembrane region" description="Helical" evidence="1">
    <location>
        <begin position="167"/>
        <end position="184"/>
    </location>
</feature>
<evidence type="ECO:0000313" key="3">
    <source>
        <dbReference type="EMBL" id="RDV26684.1"/>
    </source>
</evidence>
<feature type="domain" description="Serine aminopeptidase S33" evidence="2">
    <location>
        <begin position="52"/>
        <end position="305"/>
    </location>
</feature>
<dbReference type="Gene3D" id="3.40.50.1820">
    <property type="entry name" value="alpha/beta hydrolase"/>
    <property type="match status" value="1"/>
</dbReference>
<proteinExistence type="predicted"/>
<dbReference type="RefSeq" id="WP_115592637.1">
    <property type="nucleotide sequence ID" value="NZ_QRHA01000004.1"/>
</dbReference>
<dbReference type="PANTHER" id="PTHR11614">
    <property type="entry name" value="PHOSPHOLIPASE-RELATED"/>
    <property type="match status" value="1"/>
</dbReference>
<dbReference type="InterPro" id="IPR022742">
    <property type="entry name" value="Hydrolase_4"/>
</dbReference>
<keyword evidence="3" id="KW-0378">Hydrolase</keyword>
<keyword evidence="1" id="KW-0472">Membrane</keyword>
<keyword evidence="4" id="KW-1185">Reference proteome</keyword>
<dbReference type="GO" id="GO:0016787">
    <property type="term" value="F:hydrolase activity"/>
    <property type="evidence" value="ECO:0007669"/>
    <property type="project" value="UniProtKB-KW"/>
</dbReference>
<dbReference type="InterPro" id="IPR029058">
    <property type="entry name" value="AB_hydrolase_fold"/>
</dbReference>
<keyword evidence="1" id="KW-0812">Transmembrane</keyword>
<reference evidence="4" key="1">
    <citation type="submission" date="2018-08" db="EMBL/GenBank/DDBJ databases">
        <authorList>
            <person name="Zhang J."/>
            <person name="Du Z.-J."/>
        </authorList>
    </citation>
    <scope>NUCLEOTIDE SEQUENCE [LARGE SCALE GENOMIC DNA]</scope>
    <source>
        <strain evidence="4">KCTC 52655</strain>
    </source>
</reference>
<evidence type="ECO:0000259" key="2">
    <source>
        <dbReference type="Pfam" id="PF12146"/>
    </source>
</evidence>
<name>A0A3D8M9Z5_9ALTE</name>
<accession>A0A3D8M9Z5</accession>
<evidence type="ECO:0000256" key="1">
    <source>
        <dbReference type="SAM" id="Phobius"/>
    </source>
</evidence>
<dbReference type="EMBL" id="QRHA01000004">
    <property type="protein sequence ID" value="RDV26684.1"/>
    <property type="molecule type" value="Genomic_DNA"/>
</dbReference>
<feature type="transmembrane region" description="Helical" evidence="1">
    <location>
        <begin position="128"/>
        <end position="147"/>
    </location>
</feature>
<dbReference type="SUPFAM" id="SSF53474">
    <property type="entry name" value="alpha/beta-Hydrolases"/>
    <property type="match status" value="1"/>
</dbReference>
<dbReference type="Pfam" id="PF12146">
    <property type="entry name" value="Hydrolase_4"/>
    <property type="match status" value="1"/>
</dbReference>
<keyword evidence="1" id="KW-1133">Transmembrane helix</keyword>
<evidence type="ECO:0000313" key="4">
    <source>
        <dbReference type="Proteomes" id="UP000256561"/>
    </source>
</evidence>
<dbReference type="InterPro" id="IPR051044">
    <property type="entry name" value="MAG_DAG_Lipase"/>
</dbReference>